<dbReference type="SUPFAM" id="SSF56935">
    <property type="entry name" value="Porins"/>
    <property type="match status" value="1"/>
</dbReference>
<keyword evidence="3" id="KW-1185">Reference proteome</keyword>
<dbReference type="InterPro" id="IPR023614">
    <property type="entry name" value="Porin_dom_sf"/>
</dbReference>
<feature type="chain" id="PRO_5032515875" description="Phosphate-selective porin O and P" evidence="1">
    <location>
        <begin position="20"/>
        <end position="407"/>
    </location>
</feature>
<protein>
    <recommendedName>
        <fullName evidence="4">Phosphate-selective porin O and P</fullName>
    </recommendedName>
</protein>
<dbReference type="Proteomes" id="UP000555103">
    <property type="component" value="Unassembled WGS sequence"/>
</dbReference>
<proteinExistence type="predicted"/>
<dbReference type="AlphaFoldDB" id="A0A840CN40"/>
<comment type="caution">
    <text evidence="2">The sequence shown here is derived from an EMBL/GenBank/DDBJ whole genome shotgun (WGS) entry which is preliminary data.</text>
</comment>
<reference evidence="2 3" key="1">
    <citation type="submission" date="2020-08" db="EMBL/GenBank/DDBJ databases">
        <title>Genomic Encyclopedia of Type Strains, Phase IV (KMG-IV): sequencing the most valuable type-strain genomes for metagenomic binning, comparative biology and taxonomic classification.</title>
        <authorList>
            <person name="Goeker M."/>
        </authorList>
    </citation>
    <scope>NUCLEOTIDE SEQUENCE [LARGE SCALE GENOMIC DNA]</scope>
    <source>
        <strain evidence="2 3">DSM 104969</strain>
    </source>
</reference>
<evidence type="ECO:0000313" key="3">
    <source>
        <dbReference type="Proteomes" id="UP000555103"/>
    </source>
</evidence>
<dbReference type="RefSeq" id="WP_183307700.1">
    <property type="nucleotide sequence ID" value="NZ_JACIEP010000009.1"/>
</dbReference>
<feature type="signal peptide" evidence="1">
    <location>
        <begin position="1"/>
        <end position="19"/>
    </location>
</feature>
<keyword evidence="1" id="KW-0732">Signal</keyword>
<dbReference type="Gene3D" id="2.40.160.10">
    <property type="entry name" value="Porin"/>
    <property type="match status" value="1"/>
</dbReference>
<dbReference type="EMBL" id="JACIEP010000009">
    <property type="protein sequence ID" value="MBB4036806.1"/>
    <property type="molecule type" value="Genomic_DNA"/>
</dbReference>
<gene>
    <name evidence="2" type="ORF">GGR21_002719</name>
</gene>
<name>A0A840CN40_9BACT</name>
<sequence>MKKIFIICISVLISGGIFAQGKSHGKADFRLGNGLDIQLNDGDYTFNLGGFIQAGAQYLKDEGSKAENRFDIKYGYLSLAGNAKKEKVSFLLQLDFADSKPLLDAWIAYKPIKFLTISAGQKQTFTNNREMTFLENRLSMVDRSIMSRNLASTGRELGLFLESEFMLGNVGILPQFAVTTGDGRNSFGSSSTDVDKGGLKYGGRFDIAPLGMFTPGNDKIGADLAHEKSPKVKVGVAGSYNSGVSNAFGEGHGDFALYTAEGKEKLPDYRKLYADIMFKFQGFSLLGEYGNTSATRIKGLHTATNGTGELLPGDISSFLYLGDSYNIQMGYALRNGFALDLRYTKIKPEYEDSESVLKDVSAYDVTLTKYFVDNRLKIQGGFSYLDYKKENNIRNHIQAELLLQVIF</sequence>
<evidence type="ECO:0000313" key="2">
    <source>
        <dbReference type="EMBL" id="MBB4036806.1"/>
    </source>
</evidence>
<organism evidence="2 3">
    <name type="scientific">Dysgonomonas hofstadii</name>
    <dbReference type="NCBI Taxonomy" id="637886"/>
    <lineage>
        <taxon>Bacteria</taxon>
        <taxon>Pseudomonadati</taxon>
        <taxon>Bacteroidota</taxon>
        <taxon>Bacteroidia</taxon>
        <taxon>Bacteroidales</taxon>
        <taxon>Dysgonomonadaceae</taxon>
        <taxon>Dysgonomonas</taxon>
    </lineage>
</organism>
<evidence type="ECO:0008006" key="4">
    <source>
        <dbReference type="Google" id="ProtNLM"/>
    </source>
</evidence>
<accession>A0A840CN40</accession>
<evidence type="ECO:0000256" key="1">
    <source>
        <dbReference type="SAM" id="SignalP"/>
    </source>
</evidence>